<evidence type="ECO:0000256" key="5">
    <source>
        <dbReference type="ARBA" id="ARBA00023001"/>
    </source>
</evidence>
<dbReference type="InterPro" id="IPR035971">
    <property type="entry name" value="CBD_sf"/>
</dbReference>
<keyword evidence="3" id="KW-0732">Signal</keyword>
<dbReference type="PANTHER" id="PTHR33753">
    <property type="entry name" value="1,4-BETA-D-GLUCAN CELLOBIOHYDROLASE B"/>
    <property type="match status" value="1"/>
</dbReference>
<evidence type="ECO:0000256" key="2">
    <source>
        <dbReference type="ARBA" id="ARBA00006044"/>
    </source>
</evidence>
<dbReference type="EC" id="3.2.1.-" evidence="11"/>
<keyword evidence="8" id="KW-0119">Carbohydrate metabolism</keyword>
<dbReference type="SMART" id="SM00236">
    <property type="entry name" value="fCBD"/>
    <property type="match status" value="1"/>
</dbReference>
<comment type="catalytic activity">
    <reaction evidence="1">
        <text>Hydrolysis of (1-&gt;4)-beta-D-glucosidic linkages in cellulose and cellotetraose, releasing cellobiose from the non-reducing ends of the chains.</text>
        <dbReference type="EC" id="3.2.1.91"/>
    </reaction>
</comment>
<dbReference type="CDD" id="cd07999">
    <property type="entry name" value="GH7_CBH_EG"/>
    <property type="match status" value="1"/>
</dbReference>
<dbReference type="InterPro" id="IPR037019">
    <property type="entry name" value="Glyco_hydro_7_sf"/>
</dbReference>
<feature type="domain" description="CBM1" evidence="13">
    <location>
        <begin position="497"/>
        <end position="533"/>
    </location>
</feature>
<keyword evidence="7" id="KW-0325">Glycoprotein</keyword>
<dbReference type="SUPFAM" id="SSF49899">
    <property type="entry name" value="Concanavalin A-like lectins/glucanases"/>
    <property type="match status" value="1"/>
</dbReference>
<evidence type="ECO:0000256" key="12">
    <source>
        <dbReference type="SAM" id="MobiDB-lite"/>
    </source>
</evidence>
<accession>A0AA38VCR6</accession>
<dbReference type="AlphaFoldDB" id="A0AA38VCR6"/>
<evidence type="ECO:0000259" key="13">
    <source>
        <dbReference type="PROSITE" id="PS51164"/>
    </source>
</evidence>
<dbReference type="PRINTS" id="PR00734">
    <property type="entry name" value="GLHYDRLASE7"/>
</dbReference>
<comment type="similarity">
    <text evidence="2 11">Belongs to the glycosyl hydrolase 7 (cellulase C) family.</text>
</comment>
<dbReference type="EMBL" id="JANBVO010000030">
    <property type="protein sequence ID" value="KAJ9138471.1"/>
    <property type="molecule type" value="Genomic_DNA"/>
</dbReference>
<proteinExistence type="inferred from homology"/>
<evidence type="ECO:0000256" key="4">
    <source>
        <dbReference type="ARBA" id="ARBA00022801"/>
    </source>
</evidence>
<dbReference type="GO" id="GO:0030248">
    <property type="term" value="F:cellulose binding"/>
    <property type="evidence" value="ECO:0007669"/>
    <property type="project" value="InterPro"/>
</dbReference>
<name>A0AA38VCR6_9PEZI</name>
<dbReference type="InterPro" id="IPR013320">
    <property type="entry name" value="ConA-like_dom_sf"/>
</dbReference>
<evidence type="ECO:0000256" key="3">
    <source>
        <dbReference type="ARBA" id="ARBA00022729"/>
    </source>
</evidence>
<protein>
    <recommendedName>
        <fullName evidence="11">Glucanase</fullName>
        <ecNumber evidence="11">3.2.1.-</ecNumber>
    </recommendedName>
</protein>
<dbReference type="InterPro" id="IPR000254">
    <property type="entry name" value="CBD"/>
</dbReference>
<dbReference type="Proteomes" id="UP001174694">
    <property type="component" value="Unassembled WGS sequence"/>
</dbReference>
<evidence type="ECO:0000256" key="8">
    <source>
        <dbReference type="ARBA" id="ARBA00023277"/>
    </source>
</evidence>
<evidence type="ECO:0000313" key="15">
    <source>
        <dbReference type="Proteomes" id="UP001174694"/>
    </source>
</evidence>
<keyword evidence="6" id="KW-1015">Disulfide bond</keyword>
<evidence type="ECO:0000256" key="7">
    <source>
        <dbReference type="ARBA" id="ARBA00023180"/>
    </source>
</evidence>
<dbReference type="Pfam" id="PF00840">
    <property type="entry name" value="Glyco_hydro_7"/>
    <property type="match status" value="1"/>
</dbReference>
<keyword evidence="5 11" id="KW-0136">Cellulose degradation</keyword>
<sequence length="533" mass="55814">MYREITALAALVAAARSQQACTLTTETHPTLQWSKCSSGGSCSTVSGAITIDANWRWLHSTSSSTNCYTGNEWDSSICSGASDCASKCCVDGSDYSGTYGITTSGNSLNLKFVTQGPYSTNIGSRTYLMESDTKYQIFNLLGNEFTFDVDVSNLPCGLNGALYFVSMDADGGTSKYTGNKAGAKYGTGYCDSQCPRDLKFINGLANVEGWEPSTNDANAGLGPMGSCCSEMDIWEANSISTAYTPHPCTTIGQLMCEGDACGGTYSSDRYAGECDPDGCDFNSYRMGNTTFYGPGSGNVIDTTKKVTVVTQFLTDSSGSLSEIKRFYVQNNVVVPNSQSNIAGVSGNSLTDAWCDAQKTAFGDTNVFKSKGGMAQMGDALSSMVLVMSLWDDHYANMLWLDSTYPVDSTSAGAKRGTCATTSGVPSDIEASIPNSNVIYSNIKFGPIGSTFSAPGGGSSSSSSSVSGVTSSTTTKPVSSSSTTTTSQTTTTTTSTGATASHWAQCGGQGYTGPTVCASPYTCTYSNPYYSQCL</sequence>
<keyword evidence="9 11" id="KW-0326">Glycosidase</keyword>
<keyword evidence="15" id="KW-1185">Reference proteome</keyword>
<dbReference type="SUPFAM" id="SSF57180">
    <property type="entry name" value="Cellulose-binding domain"/>
    <property type="match status" value="1"/>
</dbReference>
<dbReference type="InterPro" id="IPR001722">
    <property type="entry name" value="Glyco_hydro_7"/>
</dbReference>
<organism evidence="14 15">
    <name type="scientific">Pleurostoma richardsiae</name>
    <dbReference type="NCBI Taxonomy" id="41990"/>
    <lineage>
        <taxon>Eukaryota</taxon>
        <taxon>Fungi</taxon>
        <taxon>Dikarya</taxon>
        <taxon>Ascomycota</taxon>
        <taxon>Pezizomycotina</taxon>
        <taxon>Sordariomycetes</taxon>
        <taxon>Sordariomycetidae</taxon>
        <taxon>Calosphaeriales</taxon>
        <taxon>Pleurostomataceae</taxon>
        <taxon>Pleurostoma</taxon>
    </lineage>
</organism>
<dbReference type="PROSITE" id="PS00562">
    <property type="entry name" value="CBM1_1"/>
    <property type="match status" value="1"/>
</dbReference>
<dbReference type="GO" id="GO:0005576">
    <property type="term" value="C:extracellular region"/>
    <property type="evidence" value="ECO:0007669"/>
    <property type="project" value="InterPro"/>
</dbReference>
<reference evidence="14" key="1">
    <citation type="submission" date="2022-07" db="EMBL/GenBank/DDBJ databases">
        <title>Fungi with potential for degradation of polypropylene.</title>
        <authorList>
            <person name="Gostincar C."/>
        </authorList>
    </citation>
    <scope>NUCLEOTIDE SEQUENCE</scope>
    <source>
        <strain evidence="14">EXF-13308</strain>
    </source>
</reference>
<dbReference type="GO" id="GO:0016162">
    <property type="term" value="F:cellulose 1,4-beta-cellobiosidase activity"/>
    <property type="evidence" value="ECO:0007669"/>
    <property type="project" value="UniProtKB-EC"/>
</dbReference>
<gene>
    <name evidence="14" type="ORF">NKR23_g8567</name>
</gene>
<evidence type="ECO:0000256" key="6">
    <source>
        <dbReference type="ARBA" id="ARBA00023157"/>
    </source>
</evidence>
<dbReference type="PANTHER" id="PTHR33753:SF2">
    <property type="entry name" value="GLYCOSIDE HYDROLASE FAMILY 7 PROTEIN"/>
    <property type="match status" value="1"/>
</dbReference>
<dbReference type="GO" id="GO:0030245">
    <property type="term" value="P:cellulose catabolic process"/>
    <property type="evidence" value="ECO:0007669"/>
    <property type="project" value="UniProtKB-KW"/>
</dbReference>
<dbReference type="Gene3D" id="2.70.100.10">
    <property type="entry name" value="Glycoside hydrolase, family 7, domain"/>
    <property type="match status" value="1"/>
</dbReference>
<dbReference type="Pfam" id="PF00734">
    <property type="entry name" value="CBM_1"/>
    <property type="match status" value="1"/>
</dbReference>
<dbReference type="FunFam" id="2.70.100.10:FF:000001">
    <property type="entry name" value="Glucanase"/>
    <property type="match status" value="1"/>
</dbReference>
<keyword evidence="4 11" id="KW-0378">Hydrolase</keyword>
<evidence type="ECO:0000313" key="14">
    <source>
        <dbReference type="EMBL" id="KAJ9138471.1"/>
    </source>
</evidence>
<evidence type="ECO:0000256" key="11">
    <source>
        <dbReference type="RuleBase" id="RU361164"/>
    </source>
</evidence>
<evidence type="ECO:0000256" key="1">
    <source>
        <dbReference type="ARBA" id="ARBA00001641"/>
    </source>
</evidence>
<comment type="caution">
    <text evidence="14">The sequence shown here is derived from an EMBL/GenBank/DDBJ whole genome shotgun (WGS) entry which is preliminary data.</text>
</comment>
<dbReference type="PROSITE" id="PS51164">
    <property type="entry name" value="CBM1_2"/>
    <property type="match status" value="1"/>
</dbReference>
<evidence type="ECO:0000256" key="10">
    <source>
        <dbReference type="ARBA" id="ARBA00023326"/>
    </source>
</evidence>
<keyword evidence="10 11" id="KW-0624">Polysaccharide degradation</keyword>
<feature type="region of interest" description="Disordered" evidence="12">
    <location>
        <begin position="455"/>
        <end position="493"/>
    </location>
</feature>
<evidence type="ECO:0000256" key="9">
    <source>
        <dbReference type="ARBA" id="ARBA00023295"/>
    </source>
</evidence>